<feature type="region of interest" description="Disordered" evidence="1">
    <location>
        <begin position="1"/>
        <end position="203"/>
    </location>
</feature>
<organism evidence="3 4">
    <name type="scientific">Rhodotorula taiwanensis</name>
    <dbReference type="NCBI Taxonomy" id="741276"/>
    <lineage>
        <taxon>Eukaryota</taxon>
        <taxon>Fungi</taxon>
        <taxon>Dikarya</taxon>
        <taxon>Basidiomycota</taxon>
        <taxon>Pucciniomycotina</taxon>
        <taxon>Microbotryomycetes</taxon>
        <taxon>Sporidiobolales</taxon>
        <taxon>Sporidiobolaceae</taxon>
        <taxon>Rhodotorula</taxon>
    </lineage>
</organism>
<dbReference type="PANTHER" id="PTHR15327">
    <property type="entry name" value="MICROFIBRIL-ASSOCIATED PROTEIN"/>
    <property type="match status" value="1"/>
</dbReference>
<proteinExistence type="predicted"/>
<feature type="compositionally biased region" description="Acidic residues" evidence="1">
    <location>
        <begin position="143"/>
        <end position="156"/>
    </location>
</feature>
<dbReference type="InterPro" id="IPR033194">
    <property type="entry name" value="MFAP1"/>
</dbReference>
<feature type="compositionally biased region" description="Basic and acidic residues" evidence="1">
    <location>
        <begin position="534"/>
        <end position="570"/>
    </location>
</feature>
<evidence type="ECO:0000259" key="2">
    <source>
        <dbReference type="Pfam" id="PF06991"/>
    </source>
</evidence>
<feature type="compositionally biased region" description="Basic and acidic residues" evidence="1">
    <location>
        <begin position="477"/>
        <end position="509"/>
    </location>
</feature>
<dbReference type="OrthoDB" id="1111734at2759"/>
<feature type="compositionally biased region" description="Acidic residues" evidence="1">
    <location>
        <begin position="26"/>
        <end position="40"/>
    </location>
</feature>
<evidence type="ECO:0000313" key="3">
    <source>
        <dbReference type="EMBL" id="POY72373.1"/>
    </source>
</evidence>
<sequence>MPPKLTQPLRPAARYRPGKAPVPAADDSDYSDNDQEEQDDAASAQAQADEGNDDDDDEQVTEFTTANRAAKGRGAAINVALKQVEVDQTGKVKVGGRDEVGRTEMESSEGEYETDSEDEKPAPKPVFRPKAAPAQQASRESSEYETDSEEESEEEEPLKPIYKPVFVSKRNRDTIAERQKELDPELLEAKREEEERKRREEAKALVADSIIREIATKEAQEVHPDVDDTDGLDPEAEFEAWKLRELMRLKRDREARYALEKVREEVEARRAMPEELRLKEDTDRAEKTRKEKKRGQQAFLQKYHHKGVFHQDLDILKKHDYTAPTESTIADVSSLPAVMQKRNFGKAHQTKYTHLAAEDTSRQSGGWGRPGGSGPGGSGAAGSGCFICGGPHLKRDCPQLGADGTGAGGPTASGANAGARDGGDSGWSARRPPPPTSSYDDSSRAQDRYAAPAGGGGSDRGAGRRGGIGFERGGGSSRRENEMYSDRRRDDDRDRRDWRDRGGRRDSRDRHRSRSRSRSPPPPRRSRYDDDDTGEPRRGDSSRTDRHDDDKRHADDYRRRDRSRSRDDRGSAGASGEANSSRRRGYDERGADGHARSRDARDLDSRDDKRRRLD</sequence>
<feature type="compositionally biased region" description="Basic and acidic residues" evidence="1">
    <location>
        <begin position="277"/>
        <end position="289"/>
    </location>
</feature>
<feature type="compositionally biased region" description="Basic and acidic residues" evidence="1">
    <location>
        <begin position="170"/>
        <end position="203"/>
    </location>
</feature>
<gene>
    <name evidence="3" type="ORF">BMF94_4677</name>
</gene>
<feature type="compositionally biased region" description="Basic and acidic residues" evidence="1">
    <location>
        <begin position="584"/>
        <end position="614"/>
    </location>
</feature>
<dbReference type="Proteomes" id="UP000237144">
    <property type="component" value="Unassembled WGS sequence"/>
</dbReference>
<evidence type="ECO:0000256" key="1">
    <source>
        <dbReference type="SAM" id="MobiDB-lite"/>
    </source>
</evidence>
<dbReference type="STRING" id="741276.A0A2S5B6G2"/>
<feature type="region of interest" description="Disordered" evidence="1">
    <location>
        <begin position="356"/>
        <end position="379"/>
    </location>
</feature>
<dbReference type="Pfam" id="PF06991">
    <property type="entry name" value="MFAP1"/>
    <property type="match status" value="1"/>
</dbReference>
<feature type="region of interest" description="Disordered" evidence="1">
    <location>
        <begin position="399"/>
        <end position="614"/>
    </location>
</feature>
<feature type="domain" description="Micro-fibrillar-associated protein 1 C-terminal" evidence="2">
    <location>
        <begin position="151"/>
        <end position="360"/>
    </location>
</feature>
<feature type="compositionally biased region" description="Gly residues" evidence="1">
    <location>
        <begin position="453"/>
        <end position="476"/>
    </location>
</feature>
<reference evidence="3 4" key="1">
    <citation type="journal article" date="2018" name="Front. Microbiol.">
        <title>Prospects for Fungal Bioremediation of Acidic Radioactive Waste Sites: Characterization and Genome Sequence of Rhodotorula taiwanensis MD1149.</title>
        <authorList>
            <person name="Tkavc R."/>
            <person name="Matrosova V.Y."/>
            <person name="Grichenko O.E."/>
            <person name="Gostincar C."/>
            <person name="Volpe R.P."/>
            <person name="Klimenkova P."/>
            <person name="Gaidamakova E.K."/>
            <person name="Zhou C.E."/>
            <person name="Stewart B.J."/>
            <person name="Lyman M.G."/>
            <person name="Malfatti S.A."/>
            <person name="Rubinfeld B."/>
            <person name="Courtot M."/>
            <person name="Singh J."/>
            <person name="Dalgard C.L."/>
            <person name="Hamilton T."/>
            <person name="Frey K.G."/>
            <person name="Gunde-Cimerman N."/>
            <person name="Dugan L."/>
            <person name="Daly M.J."/>
        </authorList>
    </citation>
    <scope>NUCLEOTIDE SEQUENCE [LARGE SCALE GENOMIC DNA]</scope>
    <source>
        <strain evidence="3 4">MD1149</strain>
    </source>
</reference>
<evidence type="ECO:0000313" key="4">
    <source>
        <dbReference type="Proteomes" id="UP000237144"/>
    </source>
</evidence>
<dbReference type="EMBL" id="PJQD01000050">
    <property type="protein sequence ID" value="POY72373.1"/>
    <property type="molecule type" value="Genomic_DNA"/>
</dbReference>
<accession>A0A2S5B6G2</accession>
<feature type="region of interest" description="Disordered" evidence="1">
    <location>
        <begin position="277"/>
        <end position="297"/>
    </location>
</feature>
<dbReference type="InterPro" id="IPR009730">
    <property type="entry name" value="MFAP1_C"/>
</dbReference>
<dbReference type="AlphaFoldDB" id="A0A2S5B6G2"/>
<feature type="compositionally biased region" description="Acidic residues" evidence="1">
    <location>
        <begin position="50"/>
        <end position="60"/>
    </location>
</feature>
<feature type="compositionally biased region" description="Basic and acidic residues" evidence="1">
    <location>
        <begin position="84"/>
        <end position="105"/>
    </location>
</feature>
<comment type="caution">
    <text evidence="3">The sequence shown here is derived from an EMBL/GenBank/DDBJ whole genome shotgun (WGS) entry which is preliminary data.</text>
</comment>
<feature type="compositionally biased region" description="Gly residues" evidence="1">
    <location>
        <begin position="365"/>
        <end position="379"/>
    </location>
</feature>
<name>A0A2S5B6G2_9BASI</name>
<feature type="compositionally biased region" description="Acidic residues" evidence="1">
    <location>
        <begin position="106"/>
        <end position="118"/>
    </location>
</feature>
<protein>
    <recommendedName>
        <fullName evidence="2">Micro-fibrillar-associated protein 1 C-terminal domain-containing protein</fullName>
    </recommendedName>
</protein>
<keyword evidence="4" id="KW-1185">Reference proteome</keyword>